<proteinExistence type="predicted"/>
<dbReference type="PANTHER" id="PTHR12111">
    <property type="entry name" value="SPLICING FACTOR YJU2"/>
    <property type="match status" value="1"/>
</dbReference>
<dbReference type="STRING" id="667725.A0A0L0EY11"/>
<dbReference type="OrthoDB" id="674963at2759"/>
<accession>A0A0L0EY11</accession>
<protein>
    <recommendedName>
        <fullName evidence="3">Coiled-coil domain-containing protein 94</fullName>
    </recommendedName>
</protein>
<dbReference type="GeneID" id="25918706"/>
<evidence type="ECO:0008006" key="3">
    <source>
        <dbReference type="Google" id="ProtNLM"/>
    </source>
</evidence>
<dbReference type="GO" id="GO:0000398">
    <property type="term" value="P:mRNA splicing, via spliceosome"/>
    <property type="evidence" value="ECO:0007669"/>
    <property type="project" value="InterPro"/>
</dbReference>
<name>A0A0L0EY11_9EUKA</name>
<keyword evidence="2" id="KW-1185">Reference proteome</keyword>
<gene>
    <name evidence="1" type="ORF">SARC_18202</name>
</gene>
<dbReference type="EMBL" id="KQ256092">
    <property type="protein sequence ID" value="KNC69289.1"/>
    <property type="molecule type" value="Genomic_DNA"/>
</dbReference>
<dbReference type="InterPro" id="IPR007590">
    <property type="entry name" value="Saf4/Yju2"/>
</dbReference>
<dbReference type="eggNOG" id="KOG2989">
    <property type="taxonomic scope" value="Eukaryota"/>
</dbReference>
<evidence type="ECO:0000313" key="1">
    <source>
        <dbReference type="EMBL" id="KNC69289.1"/>
    </source>
</evidence>
<dbReference type="Pfam" id="PF04502">
    <property type="entry name" value="Saf4_Yju2"/>
    <property type="match status" value="1"/>
</dbReference>
<feature type="non-terminal residue" evidence="1">
    <location>
        <position position="65"/>
    </location>
</feature>
<dbReference type="GO" id="GO:0071006">
    <property type="term" value="C:U2-type catalytic step 1 spliceosome"/>
    <property type="evidence" value="ECO:0007669"/>
    <property type="project" value="TreeGrafter"/>
</dbReference>
<dbReference type="AlphaFoldDB" id="A0A0L0EY11"/>
<organism evidence="1 2">
    <name type="scientific">Sphaeroforma arctica JP610</name>
    <dbReference type="NCBI Taxonomy" id="667725"/>
    <lineage>
        <taxon>Eukaryota</taxon>
        <taxon>Ichthyosporea</taxon>
        <taxon>Ichthyophonida</taxon>
        <taxon>Sphaeroforma</taxon>
    </lineage>
</organism>
<reference evidence="1 2" key="1">
    <citation type="submission" date="2011-02" db="EMBL/GenBank/DDBJ databases">
        <title>The Genome Sequence of Sphaeroforma arctica JP610.</title>
        <authorList>
            <consortium name="The Broad Institute Genome Sequencing Platform"/>
            <person name="Russ C."/>
            <person name="Cuomo C."/>
            <person name="Young S.K."/>
            <person name="Zeng Q."/>
            <person name="Gargeya S."/>
            <person name="Alvarado L."/>
            <person name="Berlin A."/>
            <person name="Chapman S.B."/>
            <person name="Chen Z."/>
            <person name="Freedman E."/>
            <person name="Gellesch M."/>
            <person name="Goldberg J."/>
            <person name="Griggs A."/>
            <person name="Gujja S."/>
            <person name="Heilman E."/>
            <person name="Heiman D."/>
            <person name="Howarth C."/>
            <person name="Mehta T."/>
            <person name="Neiman D."/>
            <person name="Pearson M."/>
            <person name="Roberts A."/>
            <person name="Saif S."/>
            <person name="Shea T."/>
            <person name="Shenoy N."/>
            <person name="Sisk P."/>
            <person name="Stolte C."/>
            <person name="Sykes S."/>
            <person name="White J."/>
            <person name="Yandava C."/>
            <person name="Burger G."/>
            <person name="Gray M.W."/>
            <person name="Holland P.W.H."/>
            <person name="King N."/>
            <person name="Lang F.B.F."/>
            <person name="Roger A.J."/>
            <person name="Ruiz-Trillo I."/>
            <person name="Haas B."/>
            <person name="Nusbaum C."/>
            <person name="Birren B."/>
        </authorList>
    </citation>
    <scope>NUCLEOTIDE SEQUENCE [LARGE SCALE GENOMIC DNA]</scope>
    <source>
        <strain evidence="1 2">JP610</strain>
    </source>
</reference>
<dbReference type="RefSeq" id="XP_014143191.1">
    <property type="nucleotide sequence ID" value="XM_014287716.1"/>
</dbReference>
<evidence type="ECO:0000313" key="2">
    <source>
        <dbReference type="Proteomes" id="UP000054560"/>
    </source>
</evidence>
<sequence length="65" mass="7630">MRCITCGVYIYKATKFNARKETVEGEEYLGIKIFRFYIRCPKCHQEITFKTDPENADYVPENGVT</sequence>
<dbReference type="PANTHER" id="PTHR12111:SF1">
    <property type="entry name" value="SPLICING FACTOR YJU2"/>
    <property type="match status" value="1"/>
</dbReference>
<dbReference type="Proteomes" id="UP000054560">
    <property type="component" value="Unassembled WGS sequence"/>
</dbReference>